<organism evidence="1 2">
    <name type="scientific">Penicillium camemberti (strain FM 013)</name>
    <dbReference type="NCBI Taxonomy" id="1429867"/>
    <lineage>
        <taxon>Eukaryota</taxon>
        <taxon>Fungi</taxon>
        <taxon>Dikarya</taxon>
        <taxon>Ascomycota</taxon>
        <taxon>Pezizomycotina</taxon>
        <taxon>Eurotiomycetes</taxon>
        <taxon>Eurotiomycetidae</taxon>
        <taxon>Eurotiales</taxon>
        <taxon>Aspergillaceae</taxon>
        <taxon>Penicillium</taxon>
    </lineage>
</organism>
<gene>
    <name evidence="1" type="ORF">PCAMFM013_S006g000107</name>
</gene>
<protein>
    <submittedName>
        <fullName evidence="1">Str. FM013</fullName>
    </submittedName>
</protein>
<dbReference type="AlphaFoldDB" id="A0A0G4P5I6"/>
<dbReference type="Proteomes" id="UP000053732">
    <property type="component" value="Unassembled WGS sequence"/>
</dbReference>
<reference evidence="1 2" key="1">
    <citation type="journal article" date="2014" name="Nat. Commun.">
        <title>Multiple recent horizontal transfers of a large genomic region in cheese making fungi.</title>
        <authorList>
            <person name="Cheeseman K."/>
            <person name="Ropars J."/>
            <person name="Renault P."/>
            <person name="Dupont J."/>
            <person name="Gouzy J."/>
            <person name="Branca A."/>
            <person name="Abraham A.L."/>
            <person name="Ceppi M."/>
            <person name="Conseiller E."/>
            <person name="Debuchy R."/>
            <person name="Malagnac F."/>
            <person name="Goarin A."/>
            <person name="Silar P."/>
            <person name="Lacoste S."/>
            <person name="Sallet E."/>
            <person name="Bensimon A."/>
            <person name="Giraud T."/>
            <person name="Brygoo Y."/>
        </authorList>
    </citation>
    <scope>NUCLEOTIDE SEQUENCE [LARGE SCALE GENOMIC DNA]</scope>
    <source>
        <strain evidence="2">FM 013</strain>
    </source>
</reference>
<keyword evidence="2" id="KW-1185">Reference proteome</keyword>
<evidence type="ECO:0000313" key="1">
    <source>
        <dbReference type="EMBL" id="CRL21567.1"/>
    </source>
</evidence>
<evidence type="ECO:0000313" key="2">
    <source>
        <dbReference type="Proteomes" id="UP000053732"/>
    </source>
</evidence>
<proteinExistence type="predicted"/>
<accession>A0A0G4P5I6</accession>
<sequence length="52" mass="5862">MYMKMLHSGKRVGCVITLHIPAELSLIAQVGFKDRQERYNPYKVPVGSKCAP</sequence>
<name>A0A0G4P5I6_PENC3</name>
<dbReference type="EMBL" id="HG793139">
    <property type="protein sequence ID" value="CRL21567.1"/>
    <property type="molecule type" value="Genomic_DNA"/>
</dbReference>